<dbReference type="EMBL" id="BAAAMN010000003">
    <property type="protein sequence ID" value="GAA2025125.1"/>
    <property type="molecule type" value="Genomic_DNA"/>
</dbReference>
<comment type="caution">
    <text evidence="1">The sequence shown here is derived from an EMBL/GenBank/DDBJ whole genome shotgun (WGS) entry which is preliminary data.</text>
</comment>
<dbReference type="Proteomes" id="UP001501461">
    <property type="component" value="Unassembled WGS sequence"/>
</dbReference>
<gene>
    <name evidence="1" type="ORF">GCM10009720_01080</name>
</gene>
<organism evidence="1 2">
    <name type="scientific">Yaniella flava</name>
    <dbReference type="NCBI Taxonomy" id="287930"/>
    <lineage>
        <taxon>Bacteria</taxon>
        <taxon>Bacillati</taxon>
        <taxon>Actinomycetota</taxon>
        <taxon>Actinomycetes</taxon>
        <taxon>Micrococcales</taxon>
        <taxon>Micrococcaceae</taxon>
        <taxon>Yaniella</taxon>
    </lineage>
</organism>
<accession>A0ABP5FJ81</accession>
<name>A0ABP5FJ81_9MICC</name>
<evidence type="ECO:0000313" key="2">
    <source>
        <dbReference type="Proteomes" id="UP001501461"/>
    </source>
</evidence>
<evidence type="ECO:0000313" key="1">
    <source>
        <dbReference type="EMBL" id="GAA2025125.1"/>
    </source>
</evidence>
<proteinExistence type="predicted"/>
<dbReference type="RefSeq" id="WP_343955586.1">
    <property type="nucleotide sequence ID" value="NZ_BAAAMN010000003.1"/>
</dbReference>
<protein>
    <submittedName>
        <fullName evidence="1">Uncharacterized protein</fullName>
    </submittedName>
</protein>
<keyword evidence="2" id="KW-1185">Reference proteome</keyword>
<reference evidence="2" key="1">
    <citation type="journal article" date="2019" name="Int. J. Syst. Evol. Microbiol.">
        <title>The Global Catalogue of Microorganisms (GCM) 10K type strain sequencing project: providing services to taxonomists for standard genome sequencing and annotation.</title>
        <authorList>
            <consortium name="The Broad Institute Genomics Platform"/>
            <consortium name="The Broad Institute Genome Sequencing Center for Infectious Disease"/>
            <person name="Wu L."/>
            <person name="Ma J."/>
        </authorList>
    </citation>
    <scope>NUCLEOTIDE SEQUENCE [LARGE SCALE GENOMIC DNA]</scope>
    <source>
        <strain evidence="2">JCM 13595</strain>
    </source>
</reference>
<sequence length="221" mass="24471">MLNIEKFLLLTVPHRTRLTGVESLFVKARTALTLLEFERSSTLYFAPADALKAWDFTNPLIRVEQANTPVAVGLNDAYKKLNKFHNKSVSAALGNKKLDPAKGLLEEFARQGILQGDTKEYKLVATDTRDDILDDLGMALRGQRSVSKQDRILLEVIEAINATKLLLGSQQPDWSMSQFSEHVHQNPSGHPVIAQLIEETSSMTGLMEQSKLAALMPQSAA</sequence>